<dbReference type="Gene3D" id="3.30.1150.10">
    <property type="match status" value="1"/>
</dbReference>
<feature type="transmembrane region" description="Helical" evidence="10">
    <location>
        <begin position="56"/>
        <end position="77"/>
    </location>
</feature>
<dbReference type="RefSeq" id="WP_127711025.1">
    <property type="nucleotide sequence ID" value="NZ_SACO01000013.1"/>
</dbReference>
<dbReference type="GO" id="GO:0055085">
    <property type="term" value="P:transmembrane transport"/>
    <property type="evidence" value="ECO:0007669"/>
    <property type="project" value="InterPro"/>
</dbReference>
<dbReference type="InterPro" id="IPR037682">
    <property type="entry name" value="TonB_C"/>
</dbReference>
<keyword evidence="7 10" id="KW-0653">Protein transport</keyword>
<comment type="caution">
    <text evidence="12">The sequence shown here is derived from an EMBL/GenBank/DDBJ whole genome shotgun (WGS) entry which is preliminary data.</text>
</comment>
<evidence type="ECO:0000256" key="7">
    <source>
        <dbReference type="ARBA" id="ARBA00022927"/>
    </source>
</evidence>
<evidence type="ECO:0000256" key="10">
    <source>
        <dbReference type="RuleBase" id="RU362123"/>
    </source>
</evidence>
<keyword evidence="8 10" id="KW-1133">Transmembrane helix</keyword>
<keyword evidence="3 10" id="KW-0813">Transport</keyword>
<dbReference type="GO" id="GO:0098797">
    <property type="term" value="C:plasma membrane protein complex"/>
    <property type="evidence" value="ECO:0007669"/>
    <property type="project" value="TreeGrafter"/>
</dbReference>
<gene>
    <name evidence="12" type="ORF">EOE18_15105</name>
</gene>
<reference evidence="12 13" key="1">
    <citation type="submission" date="2019-01" db="EMBL/GenBank/DDBJ databases">
        <authorList>
            <person name="Chen W.-M."/>
        </authorList>
    </citation>
    <scope>NUCLEOTIDE SEQUENCE [LARGE SCALE GENOMIC DNA]</scope>
    <source>
        <strain evidence="12 13">FSY-9</strain>
    </source>
</reference>
<evidence type="ECO:0000256" key="8">
    <source>
        <dbReference type="ARBA" id="ARBA00022989"/>
    </source>
</evidence>
<dbReference type="Pfam" id="PF03544">
    <property type="entry name" value="TonB_C"/>
    <property type="match status" value="1"/>
</dbReference>
<dbReference type="SUPFAM" id="SSF74653">
    <property type="entry name" value="TolA/TonB C-terminal domain"/>
    <property type="match status" value="1"/>
</dbReference>
<sequence length="262" mass="27271">MKVDSMLATQIALSRQEAEAMLVESPRMPLRLVADADWSPSSRSYASGHDQGRGKAFFASAVAVGVLFSAMVAMNVAPELKHERHVVTMDLSVTPPPPPPQSVPQPEAAQTAAVAAQAAAPVEQVAAPVAPVSLSVEQPSAPVAAPQPIAPAPVVAAAPAAPARPAGPAEGGDLSAKMVSFVAPSYPLESRRKREEGTVVLSLLLSAEGRVADISVSSSSGFARLDNAALEAVRKWRWSPLMRDGQAVMVRGLVRIPFVIKA</sequence>
<accession>A0A3S2Y509</accession>
<keyword evidence="5 10" id="KW-0997">Cell inner membrane</keyword>
<dbReference type="InterPro" id="IPR006260">
    <property type="entry name" value="TonB/TolA_C"/>
</dbReference>
<evidence type="ECO:0000256" key="3">
    <source>
        <dbReference type="ARBA" id="ARBA00022448"/>
    </source>
</evidence>
<dbReference type="GO" id="GO:0015891">
    <property type="term" value="P:siderophore transport"/>
    <property type="evidence" value="ECO:0007669"/>
    <property type="project" value="InterPro"/>
</dbReference>
<evidence type="ECO:0000313" key="12">
    <source>
        <dbReference type="EMBL" id="RVU03646.1"/>
    </source>
</evidence>
<comment type="subcellular location">
    <subcellularLocation>
        <location evidence="1 10">Cell inner membrane</location>
        <topology evidence="1 10">Single-pass membrane protein</topology>
        <orientation evidence="1 10">Periplasmic side</orientation>
    </subcellularLocation>
</comment>
<name>A0A3S2Y509_9SPHN</name>
<evidence type="ECO:0000259" key="11">
    <source>
        <dbReference type="PROSITE" id="PS52015"/>
    </source>
</evidence>
<dbReference type="NCBIfam" id="TIGR01352">
    <property type="entry name" value="tonB_Cterm"/>
    <property type="match status" value="1"/>
</dbReference>
<keyword evidence="4 10" id="KW-1003">Cell membrane</keyword>
<dbReference type="Proteomes" id="UP000282837">
    <property type="component" value="Unassembled WGS sequence"/>
</dbReference>
<keyword evidence="10" id="KW-0735">Signal-anchor</keyword>
<organism evidence="12 13">
    <name type="scientific">Novosphingobium umbonatum</name>
    <dbReference type="NCBI Taxonomy" id="1908524"/>
    <lineage>
        <taxon>Bacteria</taxon>
        <taxon>Pseudomonadati</taxon>
        <taxon>Pseudomonadota</taxon>
        <taxon>Alphaproteobacteria</taxon>
        <taxon>Sphingomonadales</taxon>
        <taxon>Sphingomonadaceae</taxon>
        <taxon>Novosphingobium</taxon>
    </lineage>
</organism>
<comment type="function">
    <text evidence="10">Interacts with outer membrane receptor proteins that carry out high-affinity binding and energy dependent uptake into the periplasmic space of specific substrates. It could act to transduce energy from the cytoplasmic membrane to specific energy-requiring processes in the outer membrane, resulting in the release into the periplasm of ligands bound by these outer membrane proteins.</text>
</comment>
<dbReference type="GO" id="GO:0015031">
    <property type="term" value="P:protein transport"/>
    <property type="evidence" value="ECO:0007669"/>
    <property type="project" value="UniProtKB-UniRule"/>
</dbReference>
<evidence type="ECO:0000256" key="5">
    <source>
        <dbReference type="ARBA" id="ARBA00022519"/>
    </source>
</evidence>
<dbReference type="PANTHER" id="PTHR33446">
    <property type="entry name" value="PROTEIN TONB-RELATED"/>
    <property type="match status" value="1"/>
</dbReference>
<dbReference type="GO" id="GO:0030288">
    <property type="term" value="C:outer membrane-bounded periplasmic space"/>
    <property type="evidence" value="ECO:0007669"/>
    <property type="project" value="InterPro"/>
</dbReference>
<keyword evidence="9 10" id="KW-0472">Membrane</keyword>
<dbReference type="InterPro" id="IPR051045">
    <property type="entry name" value="TonB-dependent_transducer"/>
</dbReference>
<feature type="domain" description="TonB C-terminal" evidence="11">
    <location>
        <begin position="171"/>
        <end position="262"/>
    </location>
</feature>
<protein>
    <recommendedName>
        <fullName evidence="10">Protein TonB</fullName>
    </recommendedName>
</protein>
<keyword evidence="6 10" id="KW-0812">Transmembrane</keyword>
<evidence type="ECO:0000256" key="2">
    <source>
        <dbReference type="ARBA" id="ARBA00006555"/>
    </source>
</evidence>
<dbReference type="GO" id="GO:0031992">
    <property type="term" value="F:energy transducer activity"/>
    <property type="evidence" value="ECO:0007669"/>
    <property type="project" value="InterPro"/>
</dbReference>
<dbReference type="AlphaFoldDB" id="A0A3S2Y509"/>
<comment type="similarity">
    <text evidence="2 10">Belongs to the TonB family.</text>
</comment>
<evidence type="ECO:0000256" key="6">
    <source>
        <dbReference type="ARBA" id="ARBA00022692"/>
    </source>
</evidence>
<dbReference type="PANTHER" id="PTHR33446:SF2">
    <property type="entry name" value="PROTEIN TONB"/>
    <property type="match status" value="1"/>
</dbReference>
<evidence type="ECO:0000256" key="1">
    <source>
        <dbReference type="ARBA" id="ARBA00004383"/>
    </source>
</evidence>
<proteinExistence type="inferred from homology"/>
<evidence type="ECO:0000256" key="4">
    <source>
        <dbReference type="ARBA" id="ARBA00022475"/>
    </source>
</evidence>
<keyword evidence="13" id="KW-1185">Reference proteome</keyword>
<evidence type="ECO:0000313" key="13">
    <source>
        <dbReference type="Proteomes" id="UP000282837"/>
    </source>
</evidence>
<dbReference type="OrthoDB" id="9792439at2"/>
<dbReference type="InterPro" id="IPR003538">
    <property type="entry name" value="TonB"/>
</dbReference>
<dbReference type="EMBL" id="SACO01000013">
    <property type="protein sequence ID" value="RVU03646.1"/>
    <property type="molecule type" value="Genomic_DNA"/>
</dbReference>
<dbReference type="PRINTS" id="PR01374">
    <property type="entry name" value="TONBPROTEIN"/>
</dbReference>
<evidence type="ECO:0000256" key="9">
    <source>
        <dbReference type="ARBA" id="ARBA00023136"/>
    </source>
</evidence>
<dbReference type="PROSITE" id="PS52015">
    <property type="entry name" value="TONB_CTD"/>
    <property type="match status" value="1"/>
</dbReference>